<sequence length="341" mass="37035">MSIGDVGGERFPAARALLARNLVWDNHGCMPLRTDMAFLPQLARYREAGVDVAMLNIGFDLASVEEHVRVLAAFRAWLLARPDDYVLVDGVGSIDRARRTGRLAVGFDIEGTNGFGDQPSMVGLYYDLGVRWAAIAYNRNNSVGGGCQDDDGGLTELGREIVAEMNCIGMMVCCSHTGVRTAFDVIRRSTAPVILSHSNPRALHDHPRNVPDELMVAIARSGGVIGINGVGLFLGDPKAGARAYADHIEYAMRLVGEDHVAIGMDHVFDRAELISWVKDHPELFPPEEGYDEGLKIAGPEILPGLVAELLNRGFGEDVIARILGGNLRRVAAVVWKKDRVA</sequence>
<organism evidence="1 2">
    <name type="scientific">Rhizorhabdus wittichii</name>
    <dbReference type="NCBI Taxonomy" id="160791"/>
    <lineage>
        <taxon>Bacteria</taxon>
        <taxon>Pseudomonadati</taxon>
        <taxon>Pseudomonadota</taxon>
        <taxon>Alphaproteobacteria</taxon>
        <taxon>Sphingomonadales</taxon>
        <taxon>Sphingomonadaceae</taxon>
        <taxon>Rhizorhabdus</taxon>
    </lineage>
</organism>
<gene>
    <name evidence="1" type="ORF">HRJ34_17800</name>
</gene>
<name>A0A975D030_9SPHN</name>
<accession>A0A975D030</accession>
<dbReference type="Pfam" id="PF01244">
    <property type="entry name" value="Peptidase_M19"/>
    <property type="match status" value="1"/>
</dbReference>
<proteinExistence type="predicted"/>
<dbReference type="AlphaFoldDB" id="A0A975D030"/>
<dbReference type="RefSeq" id="WP_208632030.1">
    <property type="nucleotide sequence ID" value="NZ_CP059319.1"/>
</dbReference>
<evidence type="ECO:0000313" key="1">
    <source>
        <dbReference type="EMBL" id="QTH20198.1"/>
    </source>
</evidence>
<dbReference type="GO" id="GO:0006508">
    <property type="term" value="P:proteolysis"/>
    <property type="evidence" value="ECO:0007669"/>
    <property type="project" value="InterPro"/>
</dbReference>
<dbReference type="PROSITE" id="PS51365">
    <property type="entry name" value="RENAL_DIPEPTIDASE_2"/>
    <property type="match status" value="1"/>
</dbReference>
<dbReference type="InterPro" id="IPR032466">
    <property type="entry name" value="Metal_Hydrolase"/>
</dbReference>
<dbReference type="PANTHER" id="PTHR10443:SF12">
    <property type="entry name" value="DIPEPTIDASE"/>
    <property type="match status" value="1"/>
</dbReference>
<dbReference type="GO" id="GO:0070573">
    <property type="term" value="F:metallodipeptidase activity"/>
    <property type="evidence" value="ECO:0007669"/>
    <property type="project" value="InterPro"/>
</dbReference>
<dbReference type="PANTHER" id="PTHR10443">
    <property type="entry name" value="MICROSOMAL DIPEPTIDASE"/>
    <property type="match status" value="1"/>
</dbReference>
<evidence type="ECO:0000313" key="2">
    <source>
        <dbReference type="Proteomes" id="UP000664914"/>
    </source>
</evidence>
<reference evidence="1" key="1">
    <citation type="submission" date="2020-07" db="EMBL/GenBank/DDBJ databases">
        <authorList>
            <person name="Camacho E."/>
        </authorList>
    </citation>
    <scope>NUCLEOTIDE SEQUENCE</scope>
    <source>
        <strain evidence="1">MPO218</strain>
    </source>
</reference>
<dbReference type="EMBL" id="CP059319">
    <property type="protein sequence ID" value="QTH20198.1"/>
    <property type="molecule type" value="Genomic_DNA"/>
</dbReference>
<dbReference type="Proteomes" id="UP000664914">
    <property type="component" value="Chromosome"/>
</dbReference>
<dbReference type="InterPro" id="IPR008257">
    <property type="entry name" value="Pept_M19"/>
</dbReference>
<dbReference type="SUPFAM" id="SSF51556">
    <property type="entry name" value="Metallo-dependent hydrolases"/>
    <property type="match status" value="1"/>
</dbReference>
<protein>
    <submittedName>
        <fullName evidence="1">Membrane dipeptidase</fullName>
    </submittedName>
</protein>
<reference evidence="1" key="2">
    <citation type="submission" date="2021-04" db="EMBL/GenBank/DDBJ databases">
        <title>Isolation and genomic analysis of the ibuprofen-degrading bacterium Sphingomonas strain MPO218.</title>
        <authorList>
            <person name="Aulestia M."/>
            <person name="Flores A."/>
            <person name="Mangas E.L."/>
            <person name="Perez-Pulido A.J."/>
            <person name="Santero E."/>
            <person name="Camacho E.M."/>
        </authorList>
    </citation>
    <scope>NUCLEOTIDE SEQUENCE</scope>
    <source>
        <strain evidence="1">MPO218</strain>
    </source>
</reference>
<dbReference type="Gene3D" id="3.20.20.140">
    <property type="entry name" value="Metal-dependent hydrolases"/>
    <property type="match status" value="1"/>
</dbReference>